<evidence type="ECO:0000313" key="3">
    <source>
        <dbReference type="Proteomes" id="UP000002277"/>
    </source>
</evidence>
<protein>
    <submittedName>
        <fullName evidence="2">Uncharacterized protein</fullName>
    </submittedName>
</protein>
<evidence type="ECO:0000313" key="2">
    <source>
        <dbReference type="Ensembl" id="ENSPTRP00000085059.1"/>
    </source>
</evidence>
<dbReference type="OMA" id="REPRNCE"/>
<reference evidence="2 3" key="2">
    <citation type="journal article" date="2005" name="Nature">
        <title>Initial sequence of the chimpanzee genome and comparison with the human genome.</title>
        <authorList>
            <consortium name="Chimpanzee sequencing and analysis consortium"/>
        </authorList>
    </citation>
    <scope>NUCLEOTIDE SEQUENCE [LARGE SCALE GENOMIC DNA]</scope>
</reference>
<dbReference type="EMBL" id="AACZ04068050">
    <property type="status" value="NOT_ANNOTATED_CDS"/>
    <property type="molecule type" value="Genomic_DNA"/>
</dbReference>
<reference evidence="2 3" key="1">
    <citation type="journal article" date="2004" name="Nature">
        <title>DNA sequence and comparative analysis of chimpanzee chromosome 22.</title>
        <authorList>
            <person name="Watanabe H."/>
            <person name="Fujiyama A."/>
            <person name="Hattori M."/>
            <person name="Taylor T.D."/>
            <person name="Toyoda A."/>
            <person name="Kuroki Y."/>
            <person name="Noguchi H."/>
            <person name="BenKahla A."/>
            <person name="Lehrach H."/>
            <person name="Sudbrak R."/>
            <person name="Kube M."/>
            <person name="Taenzer S."/>
            <person name="Galgoczy P."/>
            <person name="Platzer M."/>
            <person name="Scharfe M."/>
            <person name="Nordsiek G."/>
            <person name="Bloecker H."/>
            <person name="Hellmann I."/>
            <person name="Khaitovich P."/>
            <person name="Paabo S."/>
            <person name="Reinhardt R."/>
            <person name="Zheng H.-J."/>
            <person name="Zhang X.-L."/>
            <person name="Zhu G.-F."/>
            <person name="Wang B.-F."/>
            <person name="Fu G."/>
            <person name="Ren S.-X."/>
            <person name="Zhao G.-P."/>
            <person name="Chen Z."/>
            <person name="Lee Y.-S."/>
            <person name="Cheong J.-E."/>
            <person name="Choi S.-H."/>
            <person name="Wu K.-M."/>
            <person name="Liu T.-T."/>
            <person name="Hsiao K.-J."/>
            <person name="Tsai S.-F."/>
            <person name="Kim C.-G."/>
            <person name="Oota S."/>
            <person name="Kitano T."/>
            <person name="Kohara Y."/>
            <person name="Saitou N."/>
            <person name="Park H.-S."/>
            <person name="Wang S.-Y."/>
            <person name="Yaspo M.-L."/>
            <person name="Sakaki Y."/>
        </authorList>
    </citation>
    <scope>NUCLEOTIDE SEQUENCE [LARGE SCALE GENOMIC DNA]</scope>
</reference>
<proteinExistence type="predicted"/>
<dbReference type="Bgee" id="ENSPTRG00000049629">
    <property type="expression patterns" value="Expressed in cerebellar cortex and 21 other cell types or tissues"/>
</dbReference>
<dbReference type="Proteomes" id="UP000002277">
    <property type="component" value="Chromosome 22"/>
</dbReference>
<keyword evidence="3" id="KW-1185">Reference proteome</keyword>
<dbReference type="GeneTree" id="ENSGT00910000147496"/>
<accession>A0A2I3T738</accession>
<feature type="region of interest" description="Disordered" evidence="1">
    <location>
        <begin position="37"/>
        <end position="65"/>
    </location>
</feature>
<sequence length="65" mass="7236">MRMEPRNCEVSRNIFRVSEFSLSWAPVVRVSEPLARRREVVGSSQPAKEGGGKKTATGLTSTSQW</sequence>
<evidence type="ECO:0000256" key="1">
    <source>
        <dbReference type="SAM" id="MobiDB-lite"/>
    </source>
</evidence>
<reference evidence="2" key="4">
    <citation type="submission" date="2025-09" db="UniProtKB">
        <authorList>
            <consortium name="Ensembl"/>
        </authorList>
    </citation>
    <scope>IDENTIFICATION</scope>
</reference>
<dbReference type="InParanoid" id="A0A2I3T738"/>
<feature type="compositionally biased region" description="Low complexity" evidence="1">
    <location>
        <begin position="54"/>
        <end position="65"/>
    </location>
</feature>
<reference evidence="2" key="3">
    <citation type="submission" date="2025-08" db="UniProtKB">
        <authorList>
            <consortium name="Ensembl"/>
        </authorList>
    </citation>
    <scope>IDENTIFICATION</scope>
</reference>
<organism evidence="2 3">
    <name type="scientific">Pan troglodytes</name>
    <name type="common">Chimpanzee</name>
    <dbReference type="NCBI Taxonomy" id="9598"/>
    <lineage>
        <taxon>Eukaryota</taxon>
        <taxon>Metazoa</taxon>
        <taxon>Chordata</taxon>
        <taxon>Craniata</taxon>
        <taxon>Vertebrata</taxon>
        <taxon>Euteleostomi</taxon>
        <taxon>Mammalia</taxon>
        <taxon>Eutheria</taxon>
        <taxon>Euarchontoglires</taxon>
        <taxon>Primates</taxon>
        <taxon>Haplorrhini</taxon>
        <taxon>Catarrhini</taxon>
        <taxon>Hominidae</taxon>
        <taxon>Pan</taxon>
    </lineage>
</organism>
<name>A0A2I3T738_PANTR</name>
<dbReference type="Ensembl" id="ENSPTRT00000095772.1">
    <property type="protein sequence ID" value="ENSPTRP00000085059.1"/>
    <property type="gene ID" value="ENSPTRG00000049629.1"/>
</dbReference>
<dbReference type="AlphaFoldDB" id="A0A2I3T738"/>